<keyword evidence="2" id="KW-0812">Transmembrane</keyword>
<evidence type="ECO:0000256" key="2">
    <source>
        <dbReference type="SAM" id="Phobius"/>
    </source>
</evidence>
<evidence type="ECO:0000256" key="1">
    <source>
        <dbReference type="SAM" id="MobiDB-lite"/>
    </source>
</evidence>
<keyword evidence="5" id="KW-1185">Reference proteome</keyword>
<reference evidence="4" key="1">
    <citation type="submission" date="2023-06" db="EMBL/GenBank/DDBJ databases">
        <title>Conoideocrella luteorostrata (Hypocreales: Clavicipitaceae), a potential biocontrol fungus for elongate hemlock scale in United States Christmas tree production areas.</title>
        <authorList>
            <person name="Barrett H."/>
            <person name="Lovett B."/>
            <person name="Macias A.M."/>
            <person name="Stajich J.E."/>
            <person name="Kasson M.T."/>
        </authorList>
    </citation>
    <scope>NUCLEOTIDE SEQUENCE</scope>
    <source>
        <strain evidence="4">ARSEF 14590</strain>
    </source>
</reference>
<sequence length="437" mass="48083">MSLDALSGILSADFASSDRLARNIMVCLLLIIPAYIVWLKWTLDAKRHPRGRDPSAAELSKDEHNIISEPAAKFSGDGNHNASRATSSQDQSKAPTPKRKLPPTAYTVGWICAISTEHVAARALLDEEHEGPGDVPKNDYNNYTLGSVGEHDVVIAVLPAGEYGLAAAASVAKDLIRSFSNVRFGLMVGVGGGAPSQEHDIRLGDLVISEHGSGHGGVFQYDFGKTMQEKTFHATGYLDQPPLFLRTAVNDLKSEYKMYGHKFDQTINSILERNQRLREFRRPDPGTDRLYQSHVVHLDKEANCAMCCGNDPATLVSRRQRERHEDNPTIHYGLIASGNQVIKDATIRDKLIAEKDILCFEMEAAGLMSQFPCLVIRGICDYSDSHKNKEWQGYAAIVAAAYAKDLLCQVPKTRVKTKKSISDIFRGSATKSLTKTA</sequence>
<dbReference type="Proteomes" id="UP001251528">
    <property type="component" value="Unassembled WGS sequence"/>
</dbReference>
<dbReference type="GO" id="GO:0003824">
    <property type="term" value="F:catalytic activity"/>
    <property type="evidence" value="ECO:0007669"/>
    <property type="project" value="InterPro"/>
</dbReference>
<evidence type="ECO:0000313" key="4">
    <source>
        <dbReference type="EMBL" id="KAK2601520.1"/>
    </source>
</evidence>
<feature type="region of interest" description="Disordered" evidence="1">
    <location>
        <begin position="70"/>
        <end position="101"/>
    </location>
</feature>
<feature type="transmembrane region" description="Helical" evidence="2">
    <location>
        <begin position="20"/>
        <end position="43"/>
    </location>
</feature>
<dbReference type="Pfam" id="PF01048">
    <property type="entry name" value="PNP_UDP_1"/>
    <property type="match status" value="1"/>
</dbReference>
<feature type="compositionally biased region" description="Polar residues" evidence="1">
    <location>
        <begin position="78"/>
        <end position="94"/>
    </location>
</feature>
<evidence type="ECO:0000259" key="3">
    <source>
        <dbReference type="Pfam" id="PF01048"/>
    </source>
</evidence>
<accession>A0AAJ0CSW8</accession>
<protein>
    <recommendedName>
        <fullName evidence="3">Nucleoside phosphorylase domain-containing protein</fullName>
    </recommendedName>
</protein>
<keyword evidence="2" id="KW-0472">Membrane</keyword>
<gene>
    <name evidence="4" type="ORF">QQS21_004905</name>
</gene>
<name>A0AAJ0CSW8_9HYPO</name>
<proteinExistence type="predicted"/>
<dbReference type="InterPro" id="IPR053137">
    <property type="entry name" value="NLR-like"/>
</dbReference>
<dbReference type="InterPro" id="IPR000845">
    <property type="entry name" value="Nucleoside_phosphorylase_d"/>
</dbReference>
<dbReference type="PANTHER" id="PTHR46082:SF11">
    <property type="entry name" value="AAA+ ATPASE DOMAIN-CONTAINING PROTEIN-RELATED"/>
    <property type="match status" value="1"/>
</dbReference>
<keyword evidence="2" id="KW-1133">Transmembrane helix</keyword>
<dbReference type="PANTHER" id="PTHR46082">
    <property type="entry name" value="ATP/GTP-BINDING PROTEIN-RELATED"/>
    <property type="match status" value="1"/>
</dbReference>
<dbReference type="SUPFAM" id="SSF53167">
    <property type="entry name" value="Purine and uridine phosphorylases"/>
    <property type="match status" value="1"/>
</dbReference>
<dbReference type="EMBL" id="JASWJB010000076">
    <property type="protein sequence ID" value="KAK2601520.1"/>
    <property type="molecule type" value="Genomic_DNA"/>
</dbReference>
<dbReference type="AlphaFoldDB" id="A0AAJ0CSW8"/>
<dbReference type="GO" id="GO:0009116">
    <property type="term" value="P:nucleoside metabolic process"/>
    <property type="evidence" value="ECO:0007669"/>
    <property type="project" value="InterPro"/>
</dbReference>
<feature type="domain" description="Nucleoside phosphorylase" evidence="3">
    <location>
        <begin position="111"/>
        <end position="391"/>
    </location>
</feature>
<evidence type="ECO:0000313" key="5">
    <source>
        <dbReference type="Proteomes" id="UP001251528"/>
    </source>
</evidence>
<comment type="caution">
    <text evidence="4">The sequence shown here is derived from an EMBL/GenBank/DDBJ whole genome shotgun (WGS) entry which is preliminary data.</text>
</comment>
<dbReference type="Gene3D" id="3.40.50.1580">
    <property type="entry name" value="Nucleoside phosphorylase domain"/>
    <property type="match status" value="1"/>
</dbReference>
<dbReference type="InterPro" id="IPR035994">
    <property type="entry name" value="Nucleoside_phosphorylase_sf"/>
</dbReference>
<organism evidence="4 5">
    <name type="scientific">Conoideocrella luteorostrata</name>
    <dbReference type="NCBI Taxonomy" id="1105319"/>
    <lineage>
        <taxon>Eukaryota</taxon>
        <taxon>Fungi</taxon>
        <taxon>Dikarya</taxon>
        <taxon>Ascomycota</taxon>
        <taxon>Pezizomycotina</taxon>
        <taxon>Sordariomycetes</taxon>
        <taxon>Hypocreomycetidae</taxon>
        <taxon>Hypocreales</taxon>
        <taxon>Clavicipitaceae</taxon>
        <taxon>Conoideocrella</taxon>
    </lineage>
</organism>